<feature type="compositionally biased region" description="Polar residues" evidence="1">
    <location>
        <begin position="247"/>
        <end position="259"/>
    </location>
</feature>
<evidence type="ECO:0000313" key="3">
    <source>
        <dbReference type="EMBL" id="ORZ36892.1"/>
    </source>
</evidence>
<feature type="transmembrane region" description="Helical" evidence="2">
    <location>
        <begin position="166"/>
        <end position="186"/>
    </location>
</feature>
<dbReference type="Proteomes" id="UP000193411">
    <property type="component" value="Unassembled WGS sequence"/>
</dbReference>
<sequence length="345" mass="34318">MSCQTDSDCGAFQGCMKDTGICVPQPCSAAFLGNTCQEKDKSKYCSQSQGICVPRIAADQPCQGNPLAVENVCQDGFSCSASGMGLGKCVASGGVNGGNNNGGGGGGGNGGGGGGGGGLFQPNRSFDNINSALGVPTNRVGDVGSTSGGTVSQVGPSSSSGGVSTAVLFGSILGALAVGVLLAVMLRRRRRFHAPRPPIPGNVPPPAAALSNSAAPPPPPYLSSVPLPMPDKPSSVEYVTLAPLPSTPSGSSEPQFPTANPQPPTASPHVPSAPQGHDSPWDSSSSLASSLPQPASRVEVRLGPGDAELALPTTPARPCVDADDDLLLPTGTVASGNLVQPDQRT</sequence>
<feature type="compositionally biased region" description="Pro residues" evidence="1">
    <location>
        <begin position="195"/>
        <end position="207"/>
    </location>
</feature>
<comment type="caution">
    <text evidence="3">The sequence shown here is derived from an EMBL/GenBank/DDBJ whole genome shotgun (WGS) entry which is preliminary data.</text>
</comment>
<protein>
    <submittedName>
        <fullName evidence="3">Uncharacterized protein</fullName>
    </submittedName>
</protein>
<evidence type="ECO:0000313" key="4">
    <source>
        <dbReference type="Proteomes" id="UP000193411"/>
    </source>
</evidence>
<evidence type="ECO:0000256" key="1">
    <source>
        <dbReference type="SAM" id="MobiDB-lite"/>
    </source>
</evidence>
<feature type="region of interest" description="Disordered" evidence="1">
    <location>
        <begin position="241"/>
        <end position="315"/>
    </location>
</feature>
<keyword evidence="2" id="KW-0472">Membrane</keyword>
<keyword evidence="2" id="KW-0812">Transmembrane</keyword>
<dbReference type="EMBL" id="MCFL01000015">
    <property type="protein sequence ID" value="ORZ36892.1"/>
    <property type="molecule type" value="Genomic_DNA"/>
</dbReference>
<keyword evidence="2" id="KW-1133">Transmembrane helix</keyword>
<feature type="compositionally biased region" description="Pro residues" evidence="1">
    <location>
        <begin position="215"/>
        <end position="228"/>
    </location>
</feature>
<keyword evidence="4" id="KW-1185">Reference proteome</keyword>
<dbReference type="AlphaFoldDB" id="A0A1Y2HUS6"/>
<accession>A0A1Y2HUS6</accession>
<feature type="compositionally biased region" description="Low complexity" evidence="1">
    <location>
        <begin position="281"/>
        <end position="296"/>
    </location>
</feature>
<reference evidence="3 4" key="1">
    <citation type="submission" date="2016-07" db="EMBL/GenBank/DDBJ databases">
        <title>Pervasive Adenine N6-methylation of Active Genes in Fungi.</title>
        <authorList>
            <consortium name="DOE Joint Genome Institute"/>
            <person name="Mondo S.J."/>
            <person name="Dannebaum R.O."/>
            <person name="Kuo R.C."/>
            <person name="Labutti K."/>
            <person name="Haridas S."/>
            <person name="Kuo A."/>
            <person name="Salamov A."/>
            <person name="Ahrendt S.R."/>
            <person name="Lipzen A."/>
            <person name="Sullivan W."/>
            <person name="Andreopoulos W.B."/>
            <person name="Clum A."/>
            <person name="Lindquist E."/>
            <person name="Daum C."/>
            <person name="Ramamoorthy G.K."/>
            <person name="Gryganskyi A."/>
            <person name="Culley D."/>
            <person name="Magnuson J.K."/>
            <person name="James T.Y."/>
            <person name="O'Malley M.A."/>
            <person name="Stajich J.E."/>
            <person name="Spatafora J.W."/>
            <person name="Visel A."/>
            <person name="Grigoriev I.V."/>
        </authorList>
    </citation>
    <scope>NUCLEOTIDE SEQUENCE [LARGE SCALE GENOMIC DNA]</scope>
    <source>
        <strain evidence="3 4">PL171</strain>
    </source>
</reference>
<name>A0A1Y2HUS6_9FUNG</name>
<feature type="region of interest" description="Disordered" evidence="1">
    <location>
        <begin position="193"/>
        <end position="228"/>
    </location>
</feature>
<proteinExistence type="predicted"/>
<gene>
    <name evidence="3" type="ORF">BCR44DRAFT_93606</name>
</gene>
<evidence type="ECO:0000256" key="2">
    <source>
        <dbReference type="SAM" id="Phobius"/>
    </source>
</evidence>
<organism evidence="3 4">
    <name type="scientific">Catenaria anguillulae PL171</name>
    <dbReference type="NCBI Taxonomy" id="765915"/>
    <lineage>
        <taxon>Eukaryota</taxon>
        <taxon>Fungi</taxon>
        <taxon>Fungi incertae sedis</taxon>
        <taxon>Blastocladiomycota</taxon>
        <taxon>Blastocladiomycetes</taxon>
        <taxon>Blastocladiales</taxon>
        <taxon>Catenariaceae</taxon>
        <taxon>Catenaria</taxon>
    </lineage>
</organism>
<dbReference type="STRING" id="765915.A0A1Y2HUS6"/>